<evidence type="ECO:0000256" key="3">
    <source>
        <dbReference type="ARBA" id="ARBA00006647"/>
    </source>
</evidence>
<protein>
    <recommendedName>
        <fullName evidence="10">NR LBD domain-containing protein</fullName>
    </recommendedName>
</protein>
<dbReference type="GO" id="GO:0000122">
    <property type="term" value="P:negative regulation of transcription by RNA polymerase II"/>
    <property type="evidence" value="ECO:0007669"/>
    <property type="project" value="TreeGrafter"/>
</dbReference>
<proteinExistence type="inferred from homology"/>
<comment type="subcellular location">
    <subcellularLocation>
        <location evidence="2">Cytoplasm</location>
    </subcellularLocation>
    <subcellularLocation>
        <location evidence="1">Nucleus</location>
    </subcellularLocation>
</comment>
<feature type="region of interest" description="Disordered" evidence="9">
    <location>
        <begin position="307"/>
        <end position="355"/>
    </location>
</feature>
<dbReference type="InterPro" id="IPR001723">
    <property type="entry name" value="Nuclear_hrmn_rcpt"/>
</dbReference>
<dbReference type="AlphaFoldDB" id="A0AAD9J0W2"/>
<keyword evidence="12" id="KW-1185">Reference proteome</keyword>
<keyword evidence="7" id="KW-0804">Transcription</keyword>
<feature type="region of interest" description="Disordered" evidence="9">
    <location>
        <begin position="1"/>
        <end position="36"/>
    </location>
</feature>
<feature type="compositionally biased region" description="Low complexity" evidence="9">
    <location>
        <begin position="168"/>
        <end position="177"/>
    </location>
</feature>
<dbReference type="PRINTS" id="PR00398">
    <property type="entry name" value="STRDHORMONER"/>
</dbReference>
<keyword evidence="6" id="KW-0805">Transcription regulation</keyword>
<dbReference type="PANTHER" id="PTHR24081:SF8">
    <property type="entry name" value="NR LBD DOMAIN-CONTAINING PROTEIN"/>
    <property type="match status" value="1"/>
</dbReference>
<keyword evidence="4" id="KW-0963">Cytoplasm</keyword>
<evidence type="ECO:0000313" key="12">
    <source>
        <dbReference type="Proteomes" id="UP001208570"/>
    </source>
</evidence>
<organism evidence="11 12">
    <name type="scientific">Paralvinella palmiformis</name>
    <dbReference type="NCBI Taxonomy" id="53620"/>
    <lineage>
        <taxon>Eukaryota</taxon>
        <taxon>Metazoa</taxon>
        <taxon>Spiralia</taxon>
        <taxon>Lophotrochozoa</taxon>
        <taxon>Annelida</taxon>
        <taxon>Polychaeta</taxon>
        <taxon>Sedentaria</taxon>
        <taxon>Canalipalpata</taxon>
        <taxon>Terebellida</taxon>
        <taxon>Terebelliformia</taxon>
        <taxon>Alvinellidae</taxon>
        <taxon>Paralvinella</taxon>
    </lineage>
</organism>
<feature type="region of interest" description="Disordered" evidence="9">
    <location>
        <begin position="371"/>
        <end position="397"/>
    </location>
</feature>
<dbReference type="Proteomes" id="UP001208570">
    <property type="component" value="Unassembled WGS sequence"/>
</dbReference>
<keyword evidence="5" id="KW-0678">Repressor</keyword>
<dbReference type="EMBL" id="JAODUP010000744">
    <property type="protein sequence ID" value="KAK2144601.1"/>
    <property type="molecule type" value="Genomic_DNA"/>
</dbReference>
<feature type="region of interest" description="Disordered" evidence="9">
    <location>
        <begin position="50"/>
        <end position="69"/>
    </location>
</feature>
<dbReference type="InterPro" id="IPR000536">
    <property type="entry name" value="Nucl_hrmn_rcpt_lig-bd"/>
</dbReference>
<dbReference type="GO" id="GO:0005737">
    <property type="term" value="C:cytoplasm"/>
    <property type="evidence" value="ECO:0007669"/>
    <property type="project" value="UniProtKB-SubCell"/>
</dbReference>
<evidence type="ECO:0000313" key="11">
    <source>
        <dbReference type="EMBL" id="KAK2144601.1"/>
    </source>
</evidence>
<comment type="caution">
    <text evidence="11">The sequence shown here is derived from an EMBL/GenBank/DDBJ whole genome shotgun (WGS) entry which is preliminary data.</text>
</comment>
<dbReference type="PROSITE" id="PS51843">
    <property type="entry name" value="NR_LBD"/>
    <property type="match status" value="1"/>
</dbReference>
<feature type="region of interest" description="Disordered" evidence="9">
    <location>
        <begin position="167"/>
        <end position="221"/>
    </location>
</feature>
<evidence type="ECO:0000259" key="10">
    <source>
        <dbReference type="PROSITE" id="PS51843"/>
    </source>
</evidence>
<evidence type="ECO:0000256" key="1">
    <source>
        <dbReference type="ARBA" id="ARBA00004123"/>
    </source>
</evidence>
<accession>A0AAD9J0W2</accession>
<dbReference type="SUPFAM" id="SSF48508">
    <property type="entry name" value="Nuclear receptor ligand-binding domain"/>
    <property type="match status" value="1"/>
</dbReference>
<evidence type="ECO:0000256" key="2">
    <source>
        <dbReference type="ARBA" id="ARBA00004496"/>
    </source>
</evidence>
<evidence type="ECO:0000256" key="9">
    <source>
        <dbReference type="SAM" id="MobiDB-lite"/>
    </source>
</evidence>
<dbReference type="Pfam" id="PF00104">
    <property type="entry name" value="Hormone_recep"/>
    <property type="match status" value="1"/>
</dbReference>
<gene>
    <name evidence="11" type="ORF">LSH36_744g01019</name>
</gene>
<evidence type="ECO:0000256" key="8">
    <source>
        <dbReference type="ARBA" id="ARBA00023170"/>
    </source>
</evidence>
<feature type="region of interest" description="Disordered" evidence="9">
    <location>
        <begin position="117"/>
        <end position="145"/>
    </location>
</feature>
<evidence type="ECO:0000256" key="7">
    <source>
        <dbReference type="ARBA" id="ARBA00023163"/>
    </source>
</evidence>
<dbReference type="PANTHER" id="PTHR24081">
    <property type="entry name" value="NUCLEAR RECEPTOR SUBFAMILY 0 GROUP B"/>
    <property type="match status" value="1"/>
</dbReference>
<keyword evidence="8" id="KW-0675">Receptor</keyword>
<dbReference type="InterPro" id="IPR035500">
    <property type="entry name" value="NHR-like_dom_sf"/>
</dbReference>
<feature type="compositionally biased region" description="Low complexity" evidence="9">
    <location>
        <begin position="191"/>
        <end position="207"/>
    </location>
</feature>
<feature type="region of interest" description="Disordered" evidence="9">
    <location>
        <begin position="411"/>
        <end position="444"/>
    </location>
</feature>
<feature type="compositionally biased region" description="Basic and acidic residues" evidence="9">
    <location>
        <begin position="59"/>
        <end position="69"/>
    </location>
</feature>
<dbReference type="Gene3D" id="1.10.565.10">
    <property type="entry name" value="Retinoid X Receptor"/>
    <property type="match status" value="1"/>
</dbReference>
<dbReference type="GO" id="GO:0005634">
    <property type="term" value="C:nucleus"/>
    <property type="evidence" value="ECO:0007669"/>
    <property type="project" value="UniProtKB-SubCell"/>
</dbReference>
<feature type="compositionally biased region" description="Low complexity" evidence="9">
    <location>
        <begin position="426"/>
        <end position="444"/>
    </location>
</feature>
<feature type="compositionally biased region" description="Low complexity" evidence="9">
    <location>
        <begin position="371"/>
        <end position="382"/>
    </location>
</feature>
<feature type="compositionally biased region" description="Low complexity" evidence="9">
    <location>
        <begin position="15"/>
        <end position="27"/>
    </location>
</feature>
<dbReference type="SMART" id="SM00430">
    <property type="entry name" value="HOLI"/>
    <property type="match status" value="1"/>
</dbReference>
<reference evidence="11" key="1">
    <citation type="journal article" date="2023" name="Mol. Biol. Evol.">
        <title>Third-Generation Sequencing Reveals the Adaptive Role of the Epigenome in Three Deep-Sea Polychaetes.</title>
        <authorList>
            <person name="Perez M."/>
            <person name="Aroh O."/>
            <person name="Sun Y."/>
            <person name="Lan Y."/>
            <person name="Juniper S.K."/>
            <person name="Young C.R."/>
            <person name="Angers B."/>
            <person name="Qian P.Y."/>
        </authorList>
    </citation>
    <scope>NUCLEOTIDE SEQUENCE</scope>
    <source>
        <strain evidence="11">P08H-3</strain>
    </source>
</reference>
<evidence type="ECO:0000256" key="4">
    <source>
        <dbReference type="ARBA" id="ARBA00022490"/>
    </source>
</evidence>
<dbReference type="InterPro" id="IPR033544">
    <property type="entry name" value="NR0B1/2"/>
</dbReference>
<evidence type="ECO:0000256" key="6">
    <source>
        <dbReference type="ARBA" id="ARBA00023015"/>
    </source>
</evidence>
<feature type="compositionally biased region" description="Polar residues" evidence="9">
    <location>
        <begin position="1"/>
        <end position="14"/>
    </location>
</feature>
<dbReference type="GO" id="GO:0003714">
    <property type="term" value="F:transcription corepressor activity"/>
    <property type="evidence" value="ECO:0007669"/>
    <property type="project" value="TreeGrafter"/>
</dbReference>
<feature type="region of interest" description="Disordered" evidence="9">
    <location>
        <begin position="265"/>
        <end position="289"/>
    </location>
</feature>
<sequence>MQSPSAYPDSATNIRRSSPYRYPSTSRSPDREATPSNKILQSILHNFAQSTNYLNGPRTGRESRERVPSVDEARIDTRAVGEGGVLGRSVVCGTQDELISAYRQQQSAQRLLYMSPVPHGQYDQGTPDQGPALSRYYQGPSATVTSPPHCRHYIQLYHDDYTLARNRSSSLGSTGSSIRESRSPSHDSVNSRDSVSRYSPVSSGSSPSPSPPVQDCGGGGGNGSKLLGILKGGSYSCTYGSKSAHNQPGWPTRASRHQLYPVLEASSPVSQNRTLKRELPSPSVEDGPTGFKAASDYEASWQDEPIDLSCKPKRPRLESIDGPLKSPSVDSGWGSDYLTTSPINDENRDSPTEGLPCRSILESILCGRMSSIRDSSRSSSASPVAGKPGTPSRFDYPFGFARPEPCTPCREEQSPAVCSQSDEPASPGSLTSTSMPSSPVSSIGSQMSAISTSTRTHCPWRQKVTLAKKNLLPVSARVSDWLIKIISFAKLQPEFSGLPETDKVTLIQHCWTRLMLLYMAETNFQFAVTPVHEDADDGRPPAISGIDPTEPTMDSVELVQNFIRKCQMLQMDTEEFRCLRMYTLFHPGCSGLENVDFVERISSSARQMLQDYVARTRPGDKLRYSHLLLCLHSLFGVNCGMVQTLFCKHVAKNNDMDQHVKDMMLRYDAFDIESDEDSGNECELPISRNSGAVDNVVYSG</sequence>
<evidence type="ECO:0000256" key="5">
    <source>
        <dbReference type="ARBA" id="ARBA00022491"/>
    </source>
</evidence>
<name>A0AAD9J0W2_9ANNE</name>
<feature type="domain" description="NR LBD" evidence="10">
    <location>
        <begin position="438"/>
        <end position="667"/>
    </location>
</feature>
<comment type="similarity">
    <text evidence="3">Belongs to the nuclear hormone receptor family. NR0 subfamily.</text>
</comment>